<organism evidence="3 4">
    <name type="scientific">Tanacetum coccineum</name>
    <dbReference type="NCBI Taxonomy" id="301880"/>
    <lineage>
        <taxon>Eukaryota</taxon>
        <taxon>Viridiplantae</taxon>
        <taxon>Streptophyta</taxon>
        <taxon>Embryophyta</taxon>
        <taxon>Tracheophyta</taxon>
        <taxon>Spermatophyta</taxon>
        <taxon>Magnoliopsida</taxon>
        <taxon>eudicotyledons</taxon>
        <taxon>Gunneridae</taxon>
        <taxon>Pentapetalae</taxon>
        <taxon>asterids</taxon>
        <taxon>campanulids</taxon>
        <taxon>Asterales</taxon>
        <taxon>Asteraceae</taxon>
        <taxon>Asteroideae</taxon>
        <taxon>Anthemideae</taxon>
        <taxon>Anthemidinae</taxon>
        <taxon>Tanacetum</taxon>
    </lineage>
</organism>
<gene>
    <name evidence="3" type="ORF">Tco_0804058</name>
</gene>
<proteinExistence type="predicted"/>
<sequence length="476" mass="53140">MATLEFCDKHNMVAYLEKPEGSAEFHQIIDFLTASHIHYALTENLTIYASFVKQFWTTATASTNVTGEIELTASIDGQAKTITEASLRRHLKLEDNGGITSLPNTEIFEQLALMGYATDSDKLTFQKGNFSPQWRFFIHTILHCLSPKKTSWEQFSSNIATAIICLATNRTFNFSKFIFDAMVKNLDNPHKFLMYPRFIQICLNKQRRLLQPHTRTYPTPILTQKVFNNMKRVTRGYSGEDIPLFPSMITAPETSPSRITSSPSLSPQHTPVSAPSTSPPPIIETTPTAEEPAPMPHESPLQSVQSLGRDEGSVSLNELMDLVTQLTDKVGSLENELTNTKKVYGSAITKLVKRVKKLEKLVKTGKARRRTKIVLSEDEAVKEDSSKQGRSLIEELDMDADFSLVPPHDAEIQEKISDDTEVLLEEKETTELIKEPSELVEDKGSGEKREQEVTTADTALNTASLPFSTASATPEV</sequence>
<protein>
    <recommendedName>
        <fullName evidence="5">Synaptobrevin, longin-like domain protein</fullName>
    </recommendedName>
</protein>
<feature type="compositionally biased region" description="Low complexity" evidence="2">
    <location>
        <begin position="283"/>
        <end position="292"/>
    </location>
</feature>
<keyword evidence="4" id="KW-1185">Reference proteome</keyword>
<reference evidence="3" key="2">
    <citation type="submission" date="2022-01" db="EMBL/GenBank/DDBJ databases">
        <authorList>
            <person name="Yamashiro T."/>
            <person name="Shiraishi A."/>
            <person name="Satake H."/>
            <person name="Nakayama K."/>
        </authorList>
    </citation>
    <scope>NUCLEOTIDE SEQUENCE</scope>
</reference>
<evidence type="ECO:0000313" key="4">
    <source>
        <dbReference type="Proteomes" id="UP001151760"/>
    </source>
</evidence>
<evidence type="ECO:0000313" key="3">
    <source>
        <dbReference type="EMBL" id="GJS97090.1"/>
    </source>
</evidence>
<keyword evidence="1" id="KW-0175">Coiled coil</keyword>
<name>A0ABQ5A7I3_9ASTR</name>
<dbReference type="Proteomes" id="UP001151760">
    <property type="component" value="Unassembled WGS sequence"/>
</dbReference>
<feature type="compositionally biased region" description="Basic and acidic residues" evidence="2">
    <location>
        <begin position="428"/>
        <end position="452"/>
    </location>
</feature>
<reference evidence="3" key="1">
    <citation type="journal article" date="2022" name="Int. J. Mol. Sci.">
        <title>Draft Genome of Tanacetum Coccineum: Genomic Comparison of Closely Related Tanacetum-Family Plants.</title>
        <authorList>
            <person name="Yamashiro T."/>
            <person name="Shiraishi A."/>
            <person name="Nakayama K."/>
            <person name="Satake H."/>
        </authorList>
    </citation>
    <scope>NUCLEOTIDE SEQUENCE</scope>
</reference>
<feature type="compositionally biased region" description="Low complexity" evidence="2">
    <location>
        <begin position="252"/>
        <end position="276"/>
    </location>
</feature>
<feature type="region of interest" description="Disordered" evidence="2">
    <location>
        <begin position="249"/>
        <end position="308"/>
    </location>
</feature>
<feature type="region of interest" description="Disordered" evidence="2">
    <location>
        <begin position="428"/>
        <end position="476"/>
    </location>
</feature>
<evidence type="ECO:0008006" key="5">
    <source>
        <dbReference type="Google" id="ProtNLM"/>
    </source>
</evidence>
<feature type="compositionally biased region" description="Polar residues" evidence="2">
    <location>
        <begin position="453"/>
        <end position="476"/>
    </location>
</feature>
<accession>A0ABQ5A7I3</accession>
<evidence type="ECO:0000256" key="2">
    <source>
        <dbReference type="SAM" id="MobiDB-lite"/>
    </source>
</evidence>
<evidence type="ECO:0000256" key="1">
    <source>
        <dbReference type="SAM" id="Coils"/>
    </source>
</evidence>
<comment type="caution">
    <text evidence="3">The sequence shown here is derived from an EMBL/GenBank/DDBJ whole genome shotgun (WGS) entry which is preliminary data.</text>
</comment>
<dbReference type="EMBL" id="BQNB010011935">
    <property type="protein sequence ID" value="GJS97090.1"/>
    <property type="molecule type" value="Genomic_DNA"/>
</dbReference>
<feature type="coiled-coil region" evidence="1">
    <location>
        <begin position="316"/>
        <end position="343"/>
    </location>
</feature>